<sequence>FRASFPQLRARLLHICNRSSASFRRVTNHHNLLKGVINHHTDSYCHPYTQISHLLDYAKMEGLTIAFLVVLGTVAANMMLAVYTDRQYCDKKDEKHGHTPQKEHND</sequence>
<evidence type="ECO:0000313" key="3">
    <source>
        <dbReference type="Proteomes" id="UP001497623"/>
    </source>
</evidence>
<proteinExistence type="predicted"/>
<keyword evidence="1" id="KW-1133">Transmembrane helix</keyword>
<accession>A0AAV2RCG6</accession>
<dbReference type="EMBL" id="CAXKWB010018681">
    <property type="protein sequence ID" value="CAL4121145.1"/>
    <property type="molecule type" value="Genomic_DNA"/>
</dbReference>
<dbReference type="AlphaFoldDB" id="A0AAV2RCG6"/>
<feature type="non-terminal residue" evidence="2">
    <location>
        <position position="1"/>
    </location>
</feature>
<name>A0AAV2RCG6_MEGNR</name>
<protein>
    <submittedName>
        <fullName evidence="2">Uncharacterized protein</fullName>
    </submittedName>
</protein>
<reference evidence="2 3" key="1">
    <citation type="submission" date="2024-05" db="EMBL/GenBank/DDBJ databases">
        <authorList>
            <person name="Wallberg A."/>
        </authorList>
    </citation>
    <scope>NUCLEOTIDE SEQUENCE [LARGE SCALE GENOMIC DNA]</scope>
</reference>
<gene>
    <name evidence="2" type="ORF">MNOR_LOCUS22316</name>
</gene>
<organism evidence="2 3">
    <name type="scientific">Meganyctiphanes norvegica</name>
    <name type="common">Northern krill</name>
    <name type="synonym">Thysanopoda norvegica</name>
    <dbReference type="NCBI Taxonomy" id="48144"/>
    <lineage>
        <taxon>Eukaryota</taxon>
        <taxon>Metazoa</taxon>
        <taxon>Ecdysozoa</taxon>
        <taxon>Arthropoda</taxon>
        <taxon>Crustacea</taxon>
        <taxon>Multicrustacea</taxon>
        <taxon>Malacostraca</taxon>
        <taxon>Eumalacostraca</taxon>
        <taxon>Eucarida</taxon>
        <taxon>Euphausiacea</taxon>
        <taxon>Euphausiidae</taxon>
        <taxon>Meganyctiphanes</taxon>
    </lineage>
</organism>
<comment type="caution">
    <text evidence="2">The sequence shown here is derived from an EMBL/GenBank/DDBJ whole genome shotgun (WGS) entry which is preliminary data.</text>
</comment>
<keyword evidence="1" id="KW-0812">Transmembrane</keyword>
<dbReference type="Proteomes" id="UP001497623">
    <property type="component" value="Unassembled WGS sequence"/>
</dbReference>
<evidence type="ECO:0000256" key="1">
    <source>
        <dbReference type="SAM" id="Phobius"/>
    </source>
</evidence>
<keyword evidence="1" id="KW-0472">Membrane</keyword>
<keyword evidence="3" id="KW-1185">Reference proteome</keyword>
<evidence type="ECO:0000313" key="2">
    <source>
        <dbReference type="EMBL" id="CAL4121145.1"/>
    </source>
</evidence>
<feature type="transmembrane region" description="Helical" evidence="1">
    <location>
        <begin position="63"/>
        <end position="83"/>
    </location>
</feature>